<evidence type="ECO:0000256" key="4">
    <source>
        <dbReference type="ARBA" id="ARBA00022989"/>
    </source>
</evidence>
<dbReference type="GO" id="GO:0035725">
    <property type="term" value="P:sodium ion transmembrane transport"/>
    <property type="evidence" value="ECO:0007669"/>
    <property type="project" value="TreeGrafter"/>
</dbReference>
<dbReference type="SUPFAM" id="SSF51206">
    <property type="entry name" value="cAMP-binding domain-like"/>
    <property type="match status" value="1"/>
</dbReference>
<dbReference type="SUPFAM" id="SSF81324">
    <property type="entry name" value="Voltage-gated potassium channels"/>
    <property type="match status" value="1"/>
</dbReference>
<reference evidence="10" key="1">
    <citation type="submission" date="2023-08" db="EMBL/GenBank/DDBJ databases">
        <authorList>
            <person name="Chen Y."/>
            <person name="Shah S."/>
            <person name="Dougan E. K."/>
            <person name="Thang M."/>
            <person name="Chan C."/>
        </authorList>
    </citation>
    <scope>NUCLEOTIDE SEQUENCE</scope>
</reference>
<evidence type="ECO:0000256" key="3">
    <source>
        <dbReference type="ARBA" id="ARBA00022692"/>
    </source>
</evidence>
<feature type="region of interest" description="Disordered" evidence="7">
    <location>
        <begin position="123"/>
        <end position="148"/>
    </location>
</feature>
<feature type="transmembrane region" description="Helical" evidence="8">
    <location>
        <begin position="329"/>
        <end position="348"/>
    </location>
</feature>
<evidence type="ECO:0000259" key="9">
    <source>
        <dbReference type="PROSITE" id="PS50042"/>
    </source>
</evidence>
<comment type="subcellular location">
    <subcellularLocation>
        <location evidence="1">Membrane</location>
        <topology evidence="1">Multi-pass membrane protein</topology>
    </subcellularLocation>
</comment>
<dbReference type="AlphaFoldDB" id="A0AA36HX46"/>
<evidence type="ECO:0000256" key="1">
    <source>
        <dbReference type="ARBA" id="ARBA00004141"/>
    </source>
</evidence>
<dbReference type="PANTHER" id="PTHR45689:SF5">
    <property type="entry name" value="I[[H]] CHANNEL, ISOFORM E"/>
    <property type="match status" value="1"/>
</dbReference>
<keyword evidence="6 8" id="KW-0472">Membrane</keyword>
<dbReference type="EMBL" id="CAUJNA010000372">
    <property type="protein sequence ID" value="CAJ1376222.1"/>
    <property type="molecule type" value="Genomic_DNA"/>
</dbReference>
<evidence type="ECO:0000313" key="10">
    <source>
        <dbReference type="EMBL" id="CAJ1376222.1"/>
    </source>
</evidence>
<evidence type="ECO:0000256" key="6">
    <source>
        <dbReference type="ARBA" id="ARBA00023136"/>
    </source>
</evidence>
<keyword evidence="11" id="KW-1185">Reference proteome</keyword>
<dbReference type="Pfam" id="PF00520">
    <property type="entry name" value="Ion_trans"/>
    <property type="match status" value="1"/>
</dbReference>
<dbReference type="GO" id="GO:0003254">
    <property type="term" value="P:regulation of membrane depolarization"/>
    <property type="evidence" value="ECO:0007669"/>
    <property type="project" value="TreeGrafter"/>
</dbReference>
<keyword evidence="5" id="KW-0406">Ion transport</keyword>
<keyword evidence="2" id="KW-0813">Transport</keyword>
<gene>
    <name evidence="10" type="ORF">EVOR1521_LOCUS5335</name>
</gene>
<feature type="transmembrane region" description="Helical" evidence="8">
    <location>
        <begin position="516"/>
        <end position="533"/>
    </location>
</feature>
<dbReference type="PROSITE" id="PS50042">
    <property type="entry name" value="CNMP_BINDING_3"/>
    <property type="match status" value="1"/>
</dbReference>
<feature type="transmembrane region" description="Helical" evidence="8">
    <location>
        <begin position="360"/>
        <end position="384"/>
    </location>
</feature>
<proteinExistence type="predicted"/>
<dbReference type="InterPro" id="IPR005821">
    <property type="entry name" value="Ion_trans_dom"/>
</dbReference>
<sequence length="923" mass="104255">MDVETDAEFSKLLAQQAEITQSIVRRHKAIVSALRQEIEALRNGLQDPSKVPTVSRSLHEPVPVVLAPSPREQSKGRLSGVELFENLDEAEMMLKRDSVTELGIVPAVKPRSSLKAQVKNFLDDDDDEARSGVRRNNTRSPTQDMGAQVAFRSPSKSSFNGDASPHVLPFGERRSISHDFAVRRSLIMDPALPGVPKRSSIISEPGGIGMPRQSRSIHAHASAAARAKTAEMARASSRTNTAGLSVGPRAISAPVLDVTQPVIEPWDIWPDLYLDASVEERRASMGSYSAQKSRLSLHENGRMKLAKGASRQAQCLQAMVLEPDSKRRLCWLSFSLLLIGFDMVMVPLSVFDLETSSWDFAMTVFSATFWTIDFLAAFFVGYYVTGSLELRPHMTAMNYAKTWMIPDLILLSFEWVDAAISNVPSLPSLVRASRSIRIMRFLRSAKVLRAAKLPSALKHFPFLPRTEYISLSMGILRHLLGILFINHTIAACFYLLGSGPGGWLEHYEIDTTNWWYTYLITLHWSLTQFTPAGMEVLPQTYEERFFNVAVVIFALVTFSSFVSSITNLMTHLRNLESAEAILFSKLDEFMRSRQFSFYLTIRVRRYLDQRLAEKKSKPEEGDIELLHRLSEPLKMEVHFEMHSPVLNKHSLFFAYSQLNEPAVMKLCHTGVRTMQLSGDDYLFTKGESCKSMFFAMSGTLTYTLENAEPIPLQAPAHFSEMVLWAPWSHCGTMRARSDCKILLVDAQEFHNVVASSKNCQLEVCKYAERALHISNKYFTKETRSDLNCGKYNEKRIVKRVFPEGCLDVRTMWFMPARSINRHNSTGGMLGGLRRQLSAQAFGIGRALLGRQHGKVRRSEDRGGQREGAAGRRTQIDRTRQRQKVRQPHLSANIRQPALGRIRSDWLCLPRLRVRRLCGCQMTL</sequence>
<organism evidence="10 11">
    <name type="scientific">Effrenium voratum</name>
    <dbReference type="NCBI Taxonomy" id="2562239"/>
    <lineage>
        <taxon>Eukaryota</taxon>
        <taxon>Sar</taxon>
        <taxon>Alveolata</taxon>
        <taxon>Dinophyceae</taxon>
        <taxon>Suessiales</taxon>
        <taxon>Symbiodiniaceae</taxon>
        <taxon>Effrenium</taxon>
    </lineage>
</organism>
<evidence type="ECO:0000313" key="11">
    <source>
        <dbReference type="Proteomes" id="UP001178507"/>
    </source>
</evidence>
<dbReference type="GO" id="GO:0098855">
    <property type="term" value="C:HCN channel complex"/>
    <property type="evidence" value="ECO:0007669"/>
    <property type="project" value="TreeGrafter"/>
</dbReference>
<keyword evidence="4 8" id="KW-1133">Transmembrane helix</keyword>
<protein>
    <recommendedName>
        <fullName evidence="9">Cyclic nucleotide-binding domain-containing protein</fullName>
    </recommendedName>
</protein>
<comment type="caution">
    <text evidence="10">The sequence shown here is derived from an EMBL/GenBank/DDBJ whole genome shotgun (WGS) entry which is preliminary data.</text>
</comment>
<dbReference type="InterPro" id="IPR051413">
    <property type="entry name" value="K/Na_HCN_channel"/>
</dbReference>
<dbReference type="Gene3D" id="1.10.287.70">
    <property type="match status" value="1"/>
</dbReference>
<evidence type="ECO:0000256" key="5">
    <source>
        <dbReference type="ARBA" id="ARBA00023065"/>
    </source>
</evidence>
<dbReference type="GO" id="GO:0005249">
    <property type="term" value="F:voltage-gated potassium channel activity"/>
    <property type="evidence" value="ECO:0007669"/>
    <property type="project" value="TreeGrafter"/>
</dbReference>
<dbReference type="InterPro" id="IPR014710">
    <property type="entry name" value="RmlC-like_jellyroll"/>
</dbReference>
<dbReference type="CDD" id="cd00038">
    <property type="entry name" value="CAP_ED"/>
    <property type="match status" value="1"/>
</dbReference>
<dbReference type="Gene3D" id="2.60.120.10">
    <property type="entry name" value="Jelly Rolls"/>
    <property type="match status" value="1"/>
</dbReference>
<evidence type="ECO:0000256" key="8">
    <source>
        <dbReference type="SAM" id="Phobius"/>
    </source>
</evidence>
<feature type="domain" description="Cyclic nucleotide-binding" evidence="9">
    <location>
        <begin position="654"/>
        <end position="753"/>
    </location>
</feature>
<name>A0AA36HX46_9DINO</name>
<dbReference type="PANTHER" id="PTHR45689">
    <property type="entry name" value="I[[H]] CHANNEL, ISOFORM E"/>
    <property type="match status" value="1"/>
</dbReference>
<dbReference type="Proteomes" id="UP001178507">
    <property type="component" value="Unassembled WGS sequence"/>
</dbReference>
<accession>A0AA36HX46</accession>
<dbReference type="InterPro" id="IPR000595">
    <property type="entry name" value="cNMP-bd_dom"/>
</dbReference>
<dbReference type="InterPro" id="IPR018490">
    <property type="entry name" value="cNMP-bd_dom_sf"/>
</dbReference>
<keyword evidence="3 8" id="KW-0812">Transmembrane</keyword>
<feature type="transmembrane region" description="Helical" evidence="8">
    <location>
        <begin position="475"/>
        <end position="496"/>
    </location>
</feature>
<feature type="transmembrane region" description="Helical" evidence="8">
    <location>
        <begin position="545"/>
        <end position="565"/>
    </location>
</feature>
<feature type="region of interest" description="Disordered" evidence="7">
    <location>
        <begin position="852"/>
        <end position="891"/>
    </location>
</feature>
<evidence type="ECO:0000256" key="2">
    <source>
        <dbReference type="ARBA" id="ARBA00022448"/>
    </source>
</evidence>
<evidence type="ECO:0000256" key="7">
    <source>
        <dbReference type="SAM" id="MobiDB-lite"/>
    </source>
</evidence>